<evidence type="ECO:0000313" key="3">
    <source>
        <dbReference type="Proteomes" id="UP000294901"/>
    </source>
</evidence>
<dbReference type="PROSITE" id="PS50231">
    <property type="entry name" value="RICIN_B_LECTIN"/>
    <property type="match status" value="1"/>
</dbReference>
<reference evidence="2 3" key="1">
    <citation type="submission" date="2019-03" db="EMBL/GenBank/DDBJ databases">
        <title>Sequencing the genomes of 1000 actinobacteria strains.</title>
        <authorList>
            <person name="Klenk H.-P."/>
        </authorList>
    </citation>
    <scope>NUCLEOTIDE SEQUENCE [LARGE SCALE GENOMIC DNA]</scope>
    <source>
        <strain evidence="2 3">DSM 43805</strain>
    </source>
</reference>
<dbReference type="AlphaFoldDB" id="A0A4R6J835"/>
<name>A0A4R6J835_9ACTN</name>
<accession>A0A4R6J835</accession>
<dbReference type="EMBL" id="SNWR01000002">
    <property type="protein sequence ID" value="TDO31720.1"/>
    <property type="molecule type" value="Genomic_DNA"/>
</dbReference>
<organism evidence="2 3">
    <name type="scientific">Paractinoplanes brasiliensis</name>
    <dbReference type="NCBI Taxonomy" id="52695"/>
    <lineage>
        <taxon>Bacteria</taxon>
        <taxon>Bacillati</taxon>
        <taxon>Actinomycetota</taxon>
        <taxon>Actinomycetes</taxon>
        <taxon>Micromonosporales</taxon>
        <taxon>Micromonosporaceae</taxon>
        <taxon>Paractinoplanes</taxon>
    </lineage>
</organism>
<protein>
    <submittedName>
        <fullName evidence="2">Uncharacterized protein</fullName>
    </submittedName>
</protein>
<keyword evidence="1" id="KW-0732">Signal</keyword>
<dbReference type="PROSITE" id="PS51257">
    <property type="entry name" value="PROKAR_LIPOPROTEIN"/>
    <property type="match status" value="1"/>
</dbReference>
<dbReference type="Proteomes" id="UP000294901">
    <property type="component" value="Unassembled WGS sequence"/>
</dbReference>
<dbReference type="SUPFAM" id="SSF50370">
    <property type="entry name" value="Ricin B-like lectins"/>
    <property type="match status" value="1"/>
</dbReference>
<proteinExistence type="predicted"/>
<dbReference type="CDD" id="cd00161">
    <property type="entry name" value="beta-trefoil_Ricin-like"/>
    <property type="match status" value="1"/>
</dbReference>
<keyword evidence="3" id="KW-1185">Reference proteome</keyword>
<sequence>MSSRRILPAAVTVIACALALIPGGAAQAKTDVSAQTQDDGWFRIKNVRSGLLLKPNTTESGVAVLQDVKGSNSSLSEWHQISDGHGYAQLVNGATSKWYALTVSNSVDWINRPVIAYERSSTSLPFQSWRIINNNLDQTKRIVNTATGKCLRMYNKSEQIGAQVYAYDTSLCVEGDNSLMWTFVDD</sequence>
<feature type="signal peptide" evidence="1">
    <location>
        <begin position="1"/>
        <end position="28"/>
    </location>
</feature>
<gene>
    <name evidence="2" type="ORF">C8E87_7147</name>
</gene>
<evidence type="ECO:0000313" key="2">
    <source>
        <dbReference type="EMBL" id="TDO31720.1"/>
    </source>
</evidence>
<comment type="caution">
    <text evidence="2">The sequence shown here is derived from an EMBL/GenBank/DDBJ whole genome shotgun (WGS) entry which is preliminary data.</text>
</comment>
<feature type="chain" id="PRO_5020713953" evidence="1">
    <location>
        <begin position="29"/>
        <end position="186"/>
    </location>
</feature>
<dbReference type="Gene3D" id="2.80.10.50">
    <property type="match status" value="1"/>
</dbReference>
<evidence type="ECO:0000256" key="1">
    <source>
        <dbReference type="SAM" id="SignalP"/>
    </source>
</evidence>
<dbReference type="InterPro" id="IPR035992">
    <property type="entry name" value="Ricin_B-like_lectins"/>
</dbReference>